<sequence>MDTELYKILYVTLGGFFMSNRTSNHTLNQRLAAVRKVLEGESSVSHGARELGVSKSTLTSWIIKYQNNGVAGLKESHTWRHYPVDLKHTAVHDYLDNHLSQLECCRKYNISSRGVLRRWVNQYTNGKTLKKITGGSTKMKAHRKTTYEQRLEIVHFTLASDKDYRAAMAKYGVSYSQVYSWVQKYERDGYEALVDHRGHRIQDRTVAKLSKEEQLERQLKKLEARNQDLAAENYFLKKLSALENESEQ</sequence>
<name>C8P3W5_9LACO</name>
<dbReference type="STRING" id="525309.HMPREF0494_0026"/>
<dbReference type="Gene3D" id="1.10.10.10">
    <property type="entry name" value="Winged helix-like DNA-binding domain superfamily/Winged helix DNA-binding domain"/>
    <property type="match status" value="2"/>
</dbReference>
<protein>
    <submittedName>
        <fullName evidence="4">Transposase</fullName>
    </submittedName>
</protein>
<dbReference type="InterPro" id="IPR052057">
    <property type="entry name" value="IS150/IS1296_orfA-like"/>
</dbReference>
<dbReference type="AlphaFoldDB" id="C8P3W5"/>
<feature type="domain" description="Insertion element IS150 protein InsJ-like helix-turn-helix" evidence="3">
    <location>
        <begin position="29"/>
        <end position="79"/>
    </location>
</feature>
<reference evidence="4 5" key="1">
    <citation type="submission" date="2009-09" db="EMBL/GenBank/DDBJ databases">
        <authorList>
            <person name="Qin X."/>
            <person name="Bachman B."/>
            <person name="Battles P."/>
            <person name="Bell A."/>
            <person name="Bess C."/>
            <person name="Bickham C."/>
            <person name="Chaboub L."/>
            <person name="Chen D."/>
            <person name="Coyle M."/>
            <person name="Deiros D.R."/>
            <person name="Dinh H."/>
            <person name="Forbes L."/>
            <person name="Fowler G."/>
            <person name="Francisco L."/>
            <person name="Fu Q."/>
            <person name="Gubbala S."/>
            <person name="Hale W."/>
            <person name="Han Y."/>
            <person name="Hemphill L."/>
            <person name="Highlander S.K."/>
            <person name="Hirani K."/>
            <person name="Hogues M."/>
            <person name="Jackson L."/>
            <person name="Jakkamsetti A."/>
            <person name="Javaid M."/>
            <person name="Jiang H."/>
            <person name="Korchina V."/>
            <person name="Kovar C."/>
            <person name="Lara F."/>
            <person name="Lee S."/>
            <person name="Mata R."/>
            <person name="Mathew T."/>
            <person name="Moen C."/>
            <person name="Morales K."/>
            <person name="Munidasa M."/>
            <person name="Nazareth L."/>
            <person name="Ngo R."/>
            <person name="Nguyen L."/>
            <person name="Okwuonu G."/>
            <person name="Ongeri F."/>
            <person name="Patil S."/>
            <person name="Petrosino J."/>
            <person name="Pham C."/>
            <person name="Pham P."/>
            <person name="Pu L.-L."/>
            <person name="Puazo M."/>
            <person name="Raj R."/>
            <person name="Reid J."/>
            <person name="Rouhana J."/>
            <person name="Saada N."/>
            <person name="Shang Y."/>
            <person name="Simmons D."/>
            <person name="Thornton R."/>
            <person name="Warren J."/>
            <person name="Weissenberger G."/>
            <person name="Zhang J."/>
            <person name="Zhang L."/>
            <person name="Zhou C."/>
            <person name="Zhu D."/>
            <person name="Muzny D."/>
            <person name="Worley K."/>
            <person name="Gibbs R."/>
        </authorList>
    </citation>
    <scope>NUCLEOTIDE SEQUENCE [LARGE SCALE GENOMIC DNA]</scope>
    <source>
        <strain evidence="4 5">DSM 16041</strain>
    </source>
</reference>
<dbReference type="InterPro" id="IPR055247">
    <property type="entry name" value="InsJ-like_HTH"/>
</dbReference>
<gene>
    <name evidence="4" type="ORF">HMPREF0494_0026</name>
</gene>
<dbReference type="EMBL" id="ACLL01000001">
    <property type="protein sequence ID" value="EEW54823.1"/>
    <property type="molecule type" value="Genomic_DNA"/>
</dbReference>
<dbReference type="GO" id="GO:0043565">
    <property type="term" value="F:sequence-specific DNA binding"/>
    <property type="evidence" value="ECO:0007669"/>
    <property type="project" value="InterPro"/>
</dbReference>
<dbReference type="SUPFAM" id="SSF48295">
    <property type="entry name" value="TrpR-like"/>
    <property type="match status" value="3"/>
</dbReference>
<dbReference type="eggNOG" id="COG2963">
    <property type="taxonomic scope" value="Bacteria"/>
</dbReference>
<evidence type="ECO:0000259" key="3">
    <source>
        <dbReference type="Pfam" id="PF13518"/>
    </source>
</evidence>
<feature type="coiled-coil region" evidence="2">
    <location>
        <begin position="205"/>
        <end position="239"/>
    </location>
</feature>
<dbReference type="HOGENOM" id="CLU_027402_17_4_9"/>
<dbReference type="Proteomes" id="UP000003675">
    <property type="component" value="Unassembled WGS sequence"/>
</dbReference>
<proteinExistence type="inferred from homology"/>
<comment type="similarity">
    <text evidence="1">Belongs to the IS150/IS1296 orfA family.</text>
</comment>
<dbReference type="InterPro" id="IPR036388">
    <property type="entry name" value="WH-like_DNA-bd_sf"/>
</dbReference>
<evidence type="ECO:0000313" key="5">
    <source>
        <dbReference type="Proteomes" id="UP000003675"/>
    </source>
</evidence>
<accession>C8P3W5</accession>
<organism evidence="4 5">
    <name type="scientific">Limosilactobacillus antri DSM 16041</name>
    <dbReference type="NCBI Taxonomy" id="525309"/>
    <lineage>
        <taxon>Bacteria</taxon>
        <taxon>Bacillati</taxon>
        <taxon>Bacillota</taxon>
        <taxon>Bacilli</taxon>
        <taxon>Lactobacillales</taxon>
        <taxon>Lactobacillaceae</taxon>
        <taxon>Limosilactobacillus</taxon>
    </lineage>
</organism>
<dbReference type="InterPro" id="IPR010921">
    <property type="entry name" value="Trp_repressor/repl_initiator"/>
</dbReference>
<dbReference type="PANTHER" id="PTHR33795:SF1">
    <property type="entry name" value="INSERTION ELEMENT IS150 PROTEIN INSJ"/>
    <property type="match status" value="1"/>
</dbReference>
<feature type="domain" description="Insertion element IS150 protein InsJ-like helix-turn-helix" evidence="3">
    <location>
        <begin position="149"/>
        <end position="198"/>
    </location>
</feature>
<dbReference type="PANTHER" id="PTHR33795">
    <property type="entry name" value="INSERTION ELEMENT IS150 PROTEIN INSJ"/>
    <property type="match status" value="1"/>
</dbReference>
<evidence type="ECO:0000313" key="4">
    <source>
        <dbReference type="EMBL" id="EEW54823.1"/>
    </source>
</evidence>
<dbReference type="Pfam" id="PF13518">
    <property type="entry name" value="HTH_28"/>
    <property type="match status" value="2"/>
</dbReference>
<keyword evidence="2" id="KW-0175">Coiled coil</keyword>
<comment type="caution">
    <text evidence="4">The sequence shown here is derived from an EMBL/GenBank/DDBJ whole genome shotgun (WGS) entry which is preliminary data.</text>
</comment>
<evidence type="ECO:0000256" key="2">
    <source>
        <dbReference type="SAM" id="Coils"/>
    </source>
</evidence>
<evidence type="ECO:0000256" key="1">
    <source>
        <dbReference type="ARBA" id="ARBA00038232"/>
    </source>
</evidence>